<keyword evidence="5 7" id="KW-0472">Membrane</keyword>
<organism evidence="11 12">
    <name type="scientific">Chitinophaga eiseniae</name>
    <dbReference type="NCBI Taxonomy" id="634771"/>
    <lineage>
        <taxon>Bacteria</taxon>
        <taxon>Pseudomonadati</taxon>
        <taxon>Bacteroidota</taxon>
        <taxon>Chitinophagia</taxon>
        <taxon>Chitinophagales</taxon>
        <taxon>Chitinophagaceae</taxon>
        <taxon>Chitinophaga</taxon>
    </lineage>
</organism>
<keyword evidence="3 7" id="KW-1134">Transmembrane beta strand</keyword>
<keyword evidence="2 7" id="KW-0813">Transport</keyword>
<dbReference type="Proteomes" id="UP000190367">
    <property type="component" value="Unassembled WGS sequence"/>
</dbReference>
<keyword evidence="12" id="KW-1185">Reference proteome</keyword>
<evidence type="ECO:0000256" key="7">
    <source>
        <dbReference type="PROSITE-ProRule" id="PRU01360"/>
    </source>
</evidence>
<evidence type="ECO:0000256" key="2">
    <source>
        <dbReference type="ARBA" id="ARBA00022448"/>
    </source>
</evidence>
<dbReference type="InterPro" id="IPR036942">
    <property type="entry name" value="Beta-barrel_TonB_sf"/>
</dbReference>
<dbReference type="AlphaFoldDB" id="A0A1T4KAJ9"/>
<dbReference type="STRING" id="634771.SAMN04488128_10113"/>
<keyword evidence="9" id="KW-0732">Signal</keyword>
<dbReference type="NCBIfam" id="TIGR04057">
    <property type="entry name" value="SusC_RagA_signa"/>
    <property type="match status" value="1"/>
</dbReference>
<dbReference type="GO" id="GO:0009279">
    <property type="term" value="C:cell outer membrane"/>
    <property type="evidence" value="ECO:0007669"/>
    <property type="project" value="UniProtKB-SubCell"/>
</dbReference>
<feature type="domain" description="TonB-dependent receptor plug" evidence="10">
    <location>
        <begin position="131"/>
        <end position="238"/>
    </location>
</feature>
<dbReference type="InterPro" id="IPR023997">
    <property type="entry name" value="TonB-dep_OMP_SusC/RagA_CS"/>
</dbReference>
<dbReference type="InterPro" id="IPR037066">
    <property type="entry name" value="Plug_dom_sf"/>
</dbReference>
<dbReference type="InterPro" id="IPR008969">
    <property type="entry name" value="CarboxyPept-like_regulatory"/>
</dbReference>
<dbReference type="Gene3D" id="2.60.40.1120">
    <property type="entry name" value="Carboxypeptidase-like, regulatory domain"/>
    <property type="match status" value="1"/>
</dbReference>
<dbReference type="Gene3D" id="2.170.130.10">
    <property type="entry name" value="TonB-dependent receptor, plug domain"/>
    <property type="match status" value="1"/>
</dbReference>
<dbReference type="NCBIfam" id="TIGR04056">
    <property type="entry name" value="OMP_RagA_SusC"/>
    <property type="match status" value="1"/>
</dbReference>
<evidence type="ECO:0000256" key="6">
    <source>
        <dbReference type="ARBA" id="ARBA00023237"/>
    </source>
</evidence>
<dbReference type="Pfam" id="PF13620">
    <property type="entry name" value="CarboxypepD_reg"/>
    <property type="match status" value="1"/>
</dbReference>
<evidence type="ECO:0000313" key="11">
    <source>
        <dbReference type="EMBL" id="SJZ39387.1"/>
    </source>
</evidence>
<keyword evidence="6 7" id="KW-0998">Cell outer membrane</keyword>
<evidence type="ECO:0000259" key="10">
    <source>
        <dbReference type="Pfam" id="PF07715"/>
    </source>
</evidence>
<accession>A0A1T4KAJ9</accession>
<dbReference type="Pfam" id="PF07715">
    <property type="entry name" value="Plug"/>
    <property type="match status" value="1"/>
</dbReference>
<feature type="signal peptide" evidence="9">
    <location>
        <begin position="1"/>
        <end position="27"/>
    </location>
</feature>
<evidence type="ECO:0000256" key="1">
    <source>
        <dbReference type="ARBA" id="ARBA00004571"/>
    </source>
</evidence>
<dbReference type="InterPro" id="IPR023996">
    <property type="entry name" value="TonB-dep_OMP_SusC/RagA"/>
</dbReference>
<feature type="region of interest" description="Disordered" evidence="8">
    <location>
        <begin position="832"/>
        <end position="852"/>
    </location>
</feature>
<sequence length="1006" mass="111438">MFNYTLHMKKSILCSLFLCLVVVQANAQQEQVKGATQDETGNFLPGVSIRAIHAGTNKSFATISSERGLFSFANLPEGGPYQFIFNYMGYQPDTLAGYTISNGKQLALSVKLRPVATALQEVVIGYSRISRKDVTSSITSIKAKDFNQGVFNSPAQILQGKVPGLVISASNDPNATPSVTLRGSSTLRSGEAMEPYYVIDGVPGASLALVAPDDIASIDILRDAAATAIYGSKAANGVIIVTTKKGKTNQSAITYNGYVSVDKVAKNLDMMDAAQYRSYVLDNGFSLDPYDDMGANTNWQKEVQRTGISDNHNVSIIGGNEKTQYNASINYFKNNGVIKGTDMNRLIGRAGVQTRALNNRMELAFNLTGSLTKQNDVPAQGQGLSVYDAMAYYLPISPVKNQDGSWFEYPQRSQYANPVSLVEENTMLRNTKLLQAHVKAGYEILSGLKYNLDLSLQNRQFNQSSYNSTKSMVAAGMNGRAIRTAVEDKRVVFETNFNYEKTFGRHKVGALVGYSWEENNNNDGFQLSSYNYYNDDLSYYNPGVANNIDITAMGDYNLSTLRMISVYSRVNYALDGKYLLQATVRRDGSSAFGINNRWGTFPSVSAAWRMSEESFIKSMDFFDDLKLRAGYGISGNSLGFDVFTATRLYGATGWFTNAAGQQMRALGAIRNDNPDLRWERTGMLNLGVDFAMFRNRLSGSVEFYDKKTKDLIYDYAVTIGPKYQFGILTTNVGQIDNKGFEVSLNGTPVQTQQFSWNTGIVFSHNKNKVVKISNEEFSVNYIDLADLDGAGQSNARQQRLIEGYPIGQFYTWEWAGYNDEGVSTFYVRNKDTGEKTGETTTTPMDKDRAATGSAQPKYTLGWNNNFSYKNLSLTMLFQGVFGNKIMNGTRARHSNVRGNAGNKNLLASVVETERVTDFNSHYLSDRYLENGDYLRLASLSLSYTFRKIGNGLKNVRVFATVNNAFVITKYKGLDPEVNLGGITPGIDNRQTYPKTRTFMFGVNFNL</sequence>
<evidence type="ECO:0000256" key="9">
    <source>
        <dbReference type="SAM" id="SignalP"/>
    </source>
</evidence>
<feature type="chain" id="PRO_5012730130" evidence="9">
    <location>
        <begin position="28"/>
        <end position="1006"/>
    </location>
</feature>
<evidence type="ECO:0000256" key="3">
    <source>
        <dbReference type="ARBA" id="ARBA00022452"/>
    </source>
</evidence>
<dbReference type="InterPro" id="IPR012910">
    <property type="entry name" value="Plug_dom"/>
</dbReference>
<evidence type="ECO:0000256" key="4">
    <source>
        <dbReference type="ARBA" id="ARBA00022692"/>
    </source>
</evidence>
<evidence type="ECO:0000256" key="8">
    <source>
        <dbReference type="SAM" id="MobiDB-lite"/>
    </source>
</evidence>
<dbReference type="Gene3D" id="2.40.170.20">
    <property type="entry name" value="TonB-dependent receptor, beta-barrel domain"/>
    <property type="match status" value="1"/>
</dbReference>
<protein>
    <submittedName>
        <fullName evidence="11">Iron complex outermembrane recepter protein</fullName>
    </submittedName>
</protein>
<dbReference type="SUPFAM" id="SSF49464">
    <property type="entry name" value="Carboxypeptidase regulatory domain-like"/>
    <property type="match status" value="1"/>
</dbReference>
<evidence type="ECO:0000313" key="12">
    <source>
        <dbReference type="Proteomes" id="UP000190367"/>
    </source>
</evidence>
<name>A0A1T4KAJ9_9BACT</name>
<proteinExistence type="inferred from homology"/>
<dbReference type="PROSITE" id="PS52016">
    <property type="entry name" value="TONB_DEPENDENT_REC_3"/>
    <property type="match status" value="1"/>
</dbReference>
<dbReference type="EMBL" id="FUWZ01000001">
    <property type="protein sequence ID" value="SJZ39387.1"/>
    <property type="molecule type" value="Genomic_DNA"/>
</dbReference>
<gene>
    <name evidence="11" type="ORF">SAMN04488128_10113</name>
</gene>
<keyword evidence="4 7" id="KW-0812">Transmembrane</keyword>
<dbReference type="InterPro" id="IPR039426">
    <property type="entry name" value="TonB-dep_rcpt-like"/>
</dbReference>
<reference evidence="12" key="1">
    <citation type="submission" date="2017-02" db="EMBL/GenBank/DDBJ databases">
        <authorList>
            <person name="Varghese N."/>
            <person name="Submissions S."/>
        </authorList>
    </citation>
    <scope>NUCLEOTIDE SEQUENCE [LARGE SCALE GENOMIC DNA]</scope>
    <source>
        <strain evidence="12">DSM 22224</strain>
    </source>
</reference>
<comment type="subcellular location">
    <subcellularLocation>
        <location evidence="1 7">Cell outer membrane</location>
        <topology evidence="1 7">Multi-pass membrane protein</topology>
    </subcellularLocation>
</comment>
<evidence type="ECO:0000256" key="5">
    <source>
        <dbReference type="ARBA" id="ARBA00023136"/>
    </source>
</evidence>
<dbReference type="SUPFAM" id="SSF56935">
    <property type="entry name" value="Porins"/>
    <property type="match status" value="1"/>
</dbReference>
<comment type="similarity">
    <text evidence="7">Belongs to the TonB-dependent receptor family.</text>
</comment>